<gene>
    <name evidence="1" type="ORF">FMEXI_6812</name>
</gene>
<sequence length="415" mass="46237">MQKVLASQRASRLPSAPQWSPVVSARQALLSLYVGSYSKSFDSLPSFLGESSAKHLQVSVDAVGLAFMAFKLNRQDLIPLANQHYLAALRSVRIAVQSSTQATSNAANQSLKDATLQSALLLDLYEKLAYQHYQFSEPQGLLLSHIHGALSLVQSRPRSEFSNSNIQQLAAQSVHTFIASCSTAGVPVPKAVIRLYHDLSGYICSTRWLLLGLTIRIVKLIDDIRGGRSNPSHILKRARDLYNAYSDIERSVPRVSWPRRRDTRETLAFNGYYDVYQNHKDHQIFNLCRCERLELAVIIQKFEPSAEVAEYIAQATEAICASVPGLILPEARPHNTLPLSPLQILECTAVLPALVGAARFTQDPTMQDWILQMLTHMANHGIQFARNVAHIIVFEPHVGQWDVYQLLGSYSIIAI</sequence>
<dbReference type="PANTHER" id="PTHR38791:SF1">
    <property type="entry name" value="TRANSCRIPTION FACTOR, PUTATIVE-RELATED"/>
    <property type="match status" value="1"/>
</dbReference>
<proteinExistence type="predicted"/>
<dbReference type="Proteomes" id="UP000522262">
    <property type="component" value="Unassembled WGS sequence"/>
</dbReference>
<comment type="caution">
    <text evidence="1">The sequence shown here is derived from an EMBL/GenBank/DDBJ whole genome shotgun (WGS) entry which is preliminary data.</text>
</comment>
<organism evidence="1 2">
    <name type="scientific">Fusarium mexicanum</name>
    <dbReference type="NCBI Taxonomy" id="751941"/>
    <lineage>
        <taxon>Eukaryota</taxon>
        <taxon>Fungi</taxon>
        <taxon>Dikarya</taxon>
        <taxon>Ascomycota</taxon>
        <taxon>Pezizomycotina</taxon>
        <taxon>Sordariomycetes</taxon>
        <taxon>Hypocreomycetidae</taxon>
        <taxon>Hypocreales</taxon>
        <taxon>Nectriaceae</taxon>
        <taxon>Fusarium</taxon>
        <taxon>Fusarium fujikuroi species complex</taxon>
    </lineage>
</organism>
<protein>
    <submittedName>
        <fullName evidence="1">Uncharacterized protein</fullName>
    </submittedName>
</protein>
<dbReference type="AlphaFoldDB" id="A0A8H5J065"/>
<dbReference type="InterPro" id="IPR053175">
    <property type="entry name" value="DHMBA_Reg_Transcription_Factor"/>
</dbReference>
<reference evidence="1 2" key="1">
    <citation type="submission" date="2020-05" db="EMBL/GenBank/DDBJ databases">
        <title>Identification and distribution of gene clusters putatively required for synthesis of sphingolipid metabolism inhibitors in phylogenetically diverse species of the filamentous fungus Fusarium.</title>
        <authorList>
            <person name="Kim H.-S."/>
            <person name="Busman M."/>
            <person name="Brown D.W."/>
            <person name="Divon H."/>
            <person name="Uhlig S."/>
            <person name="Proctor R.H."/>
        </authorList>
    </citation>
    <scope>NUCLEOTIDE SEQUENCE [LARGE SCALE GENOMIC DNA]</scope>
    <source>
        <strain evidence="1 2">NRRL 53147</strain>
    </source>
</reference>
<name>A0A8H5J065_9HYPO</name>
<accession>A0A8H5J065</accession>
<keyword evidence="2" id="KW-1185">Reference proteome</keyword>
<evidence type="ECO:0000313" key="2">
    <source>
        <dbReference type="Proteomes" id="UP000522262"/>
    </source>
</evidence>
<dbReference type="PANTHER" id="PTHR38791">
    <property type="entry name" value="ZN(II)2CYS6 TRANSCRIPTION FACTOR (EUROFUNG)-RELATED-RELATED"/>
    <property type="match status" value="1"/>
</dbReference>
<evidence type="ECO:0000313" key="1">
    <source>
        <dbReference type="EMBL" id="KAF5543976.1"/>
    </source>
</evidence>
<dbReference type="EMBL" id="JAAOAM010000144">
    <property type="protein sequence ID" value="KAF5543976.1"/>
    <property type="molecule type" value="Genomic_DNA"/>
</dbReference>